<sequence>MALALLVPLCVAQSSSSFCGILDLPAISISNSVVSARCSCEPTESGIGGTASCSMENEPVVVGSFTVLQKIKFDIGAVFAPCKTPAEAKVSASLTVPNNLPEFITTQIQEAADQYTEGTILKFDAADGKISIEEGVTAGASTAVLFPVFGVKMSVGALGLTVGVDFTSFFKLIVAVEGSVDNLNVKVSVDSCMKVNSRGPYCGEQIPNCKEYNCGSDCTGVNADIQSMCNILAYDFNSLFASPPYKILQGAHDFGSICPSLPTPGSSSGQEIQETYKVSSAVVTSGTVAEYTDEVKEAIASKIATLLGVNPSKVSVTVVPASVKITIEVDFGTDKDAADKGTSKLGGTIGEVRGCDAGTCDAVSSFFSTTLYNVTVVSVDAAATLNKQHGSDGGSAMDAAVIAGIAIACITGVCLCALGCVILMKKKSNPKVSTTSS</sequence>
<proteinExistence type="predicted"/>
<evidence type="ECO:0000313" key="3">
    <source>
        <dbReference type="EMBL" id="KAL1499798.1"/>
    </source>
</evidence>
<keyword evidence="1" id="KW-0472">Membrane</keyword>
<dbReference type="AlphaFoldDB" id="A0AB34ILI4"/>
<comment type="caution">
    <text evidence="3">The sequence shown here is derived from an EMBL/GenBank/DDBJ whole genome shotgun (WGS) entry which is preliminary data.</text>
</comment>
<keyword evidence="1" id="KW-1133">Transmembrane helix</keyword>
<name>A0AB34ILI4_PRYPA</name>
<evidence type="ECO:0000256" key="2">
    <source>
        <dbReference type="SAM" id="SignalP"/>
    </source>
</evidence>
<keyword evidence="2" id="KW-0732">Signal</keyword>
<feature type="signal peptide" evidence="2">
    <location>
        <begin position="1"/>
        <end position="17"/>
    </location>
</feature>
<evidence type="ECO:0000256" key="1">
    <source>
        <dbReference type="SAM" id="Phobius"/>
    </source>
</evidence>
<keyword evidence="4" id="KW-1185">Reference proteome</keyword>
<gene>
    <name evidence="3" type="ORF">AB1Y20_012483</name>
</gene>
<keyword evidence="1" id="KW-0812">Transmembrane</keyword>
<dbReference type="EMBL" id="JBGBPQ010000024">
    <property type="protein sequence ID" value="KAL1499798.1"/>
    <property type="molecule type" value="Genomic_DNA"/>
</dbReference>
<feature type="transmembrane region" description="Helical" evidence="1">
    <location>
        <begin position="399"/>
        <end position="424"/>
    </location>
</feature>
<feature type="chain" id="PRO_5044253375" evidence="2">
    <location>
        <begin position="18"/>
        <end position="437"/>
    </location>
</feature>
<reference evidence="3 4" key="1">
    <citation type="journal article" date="2024" name="Science">
        <title>Giant polyketide synthase enzymes in the biosynthesis of giant marine polyether toxins.</title>
        <authorList>
            <person name="Fallon T.R."/>
            <person name="Shende V.V."/>
            <person name="Wierzbicki I.H."/>
            <person name="Pendleton A.L."/>
            <person name="Watervoot N.F."/>
            <person name="Auber R.P."/>
            <person name="Gonzalez D.J."/>
            <person name="Wisecaver J.H."/>
            <person name="Moore B.S."/>
        </authorList>
    </citation>
    <scope>NUCLEOTIDE SEQUENCE [LARGE SCALE GENOMIC DNA]</scope>
    <source>
        <strain evidence="3 4">12B1</strain>
    </source>
</reference>
<dbReference type="Proteomes" id="UP001515480">
    <property type="component" value="Unassembled WGS sequence"/>
</dbReference>
<protein>
    <submittedName>
        <fullName evidence="3">Uncharacterized protein</fullName>
    </submittedName>
</protein>
<organism evidence="3 4">
    <name type="scientific">Prymnesium parvum</name>
    <name type="common">Toxic golden alga</name>
    <dbReference type="NCBI Taxonomy" id="97485"/>
    <lineage>
        <taxon>Eukaryota</taxon>
        <taxon>Haptista</taxon>
        <taxon>Haptophyta</taxon>
        <taxon>Prymnesiophyceae</taxon>
        <taxon>Prymnesiales</taxon>
        <taxon>Prymnesiaceae</taxon>
        <taxon>Prymnesium</taxon>
    </lineage>
</organism>
<evidence type="ECO:0000313" key="4">
    <source>
        <dbReference type="Proteomes" id="UP001515480"/>
    </source>
</evidence>
<accession>A0AB34ILI4</accession>